<dbReference type="SUPFAM" id="SSF48452">
    <property type="entry name" value="TPR-like"/>
    <property type="match status" value="2"/>
</dbReference>
<evidence type="ECO:0000313" key="4">
    <source>
        <dbReference type="Proteomes" id="UP000507470"/>
    </source>
</evidence>
<evidence type="ECO:0000256" key="1">
    <source>
        <dbReference type="PROSITE-ProRule" id="PRU00339"/>
    </source>
</evidence>
<organism evidence="3 4">
    <name type="scientific">Mytilus coruscus</name>
    <name type="common">Sea mussel</name>
    <dbReference type="NCBI Taxonomy" id="42192"/>
    <lineage>
        <taxon>Eukaryota</taxon>
        <taxon>Metazoa</taxon>
        <taxon>Spiralia</taxon>
        <taxon>Lophotrochozoa</taxon>
        <taxon>Mollusca</taxon>
        <taxon>Bivalvia</taxon>
        <taxon>Autobranchia</taxon>
        <taxon>Pteriomorphia</taxon>
        <taxon>Mytilida</taxon>
        <taxon>Mytiloidea</taxon>
        <taxon>Mytilidae</taxon>
        <taxon>Mytilinae</taxon>
        <taxon>Mytilus</taxon>
    </lineage>
</organism>
<dbReference type="InterPro" id="IPR011990">
    <property type="entry name" value="TPR-like_helical_dom_sf"/>
</dbReference>
<dbReference type="PANTHER" id="PTHR23082">
    <property type="entry name" value="TRANSCRIPTION INITIATION FACTOR IIIC TFIIIC , POLYPEPTIDE 3-RELATED"/>
    <property type="match status" value="1"/>
</dbReference>
<dbReference type="PANTHER" id="PTHR23082:SF0">
    <property type="entry name" value="GENERAL TRANSCRIPTION FACTOR 3C POLYPEPTIDE 3"/>
    <property type="match status" value="1"/>
</dbReference>
<dbReference type="InterPro" id="IPR019734">
    <property type="entry name" value="TPR_rpt"/>
</dbReference>
<dbReference type="SMART" id="SM00028">
    <property type="entry name" value="TPR"/>
    <property type="match status" value="7"/>
</dbReference>
<dbReference type="Gene3D" id="1.25.40.10">
    <property type="entry name" value="Tetratricopeptide repeat domain"/>
    <property type="match status" value="3"/>
</dbReference>
<dbReference type="InterPro" id="IPR039340">
    <property type="entry name" value="Tfc4/TFIIIC-102/Sfc4"/>
</dbReference>
<gene>
    <name evidence="3" type="ORF">MCOR_52459</name>
</gene>
<evidence type="ECO:0000256" key="2">
    <source>
        <dbReference type="SAM" id="MobiDB-lite"/>
    </source>
</evidence>
<sequence>MDPFQGIGTLSCEPQNGDEDDEGMEDLDVLSSLVAGPSQPTESVLKLPTKDVTFQYLEGKINFEQFSQIMENTEGEKIFAREPDIDDADYSPMDSPVEDDSPKKKKKGKQPRKPRKRMTDLPKHLEGLMGEANMKFAKGEYDEAISMCSELIRTAPKAIQPFQTLAMIYEEIGDVDKSMQFSLIAAYLKPADADAWIRLAEMALEKNDVNQAIKFYTYAIRADPNNTGTMWERCRLFEEIGHHKRALEGYITVLKHLPEDEAEKYLQLARSVSKSYYEMGEKEMAVSTMKNAFESHPEFVTSEDVNLYIELLLTDKQFIQTVEVLVKYCGVKFTTSTKEQWTAVNTIDINTIISGEIQLTGCNCPEMIPVDLRTKLAVAMINLELTDVSKDMIEPIFQVEIEENGDLYLDIAEAYMDIKCYKEAKIILEQLVASTNYSLAAVWLKFAECLEYLKDIDAAVTAFSHVVEMAPSHVGARMSLAMLHQQQGKHDEALKALSQENPPHHSLSKQEQTLLLHKCHLLLSQNKYDELVQSCKLLMCHMFKDLTSPSFLRVVFSFKTKKHKLDYLSEHLKEGKSALKTELSVDDIWDVFVKVYETLHGLKRYDDLLELSVFAMNCPYILDDVRKSKQAEFMCFLACLLTKNGKFAFSFIRDLCYKDPDNNQVWNLLNQCLLISTESRHNKFSLRYLIQNPDHIPVALLNGHNASISGTYMYALGEYVAVMRAWPDNPLVSLCIGITFIHLAGQKFSAKKHFLLTQGLAFLNHYLELRGETQEPYYNIGRALHMLGLSYAAVHYYKKVLGMTPIEEHQDGKYDLSREAAYNLSLIYQASGSLEYAKQIVNKYLVI</sequence>
<dbReference type="GO" id="GO:0000127">
    <property type="term" value="C:transcription factor TFIIIC complex"/>
    <property type="evidence" value="ECO:0007669"/>
    <property type="project" value="TreeGrafter"/>
</dbReference>
<feature type="repeat" description="TPR" evidence="1">
    <location>
        <begin position="440"/>
        <end position="473"/>
    </location>
</feature>
<feature type="compositionally biased region" description="Acidic residues" evidence="2">
    <location>
        <begin position="16"/>
        <end position="26"/>
    </location>
</feature>
<dbReference type="Pfam" id="PF13432">
    <property type="entry name" value="TPR_16"/>
    <property type="match status" value="2"/>
</dbReference>
<feature type="region of interest" description="Disordered" evidence="2">
    <location>
        <begin position="85"/>
        <end position="121"/>
    </location>
</feature>
<name>A0A6J8EKV9_MYTCO</name>
<dbReference type="EMBL" id="CACVKT020009075">
    <property type="protein sequence ID" value="CAC5420215.1"/>
    <property type="molecule type" value="Genomic_DNA"/>
</dbReference>
<accession>A0A6J8EKV9</accession>
<dbReference type="OrthoDB" id="151490at2759"/>
<dbReference type="Proteomes" id="UP000507470">
    <property type="component" value="Unassembled WGS sequence"/>
</dbReference>
<protein>
    <submittedName>
        <fullName evidence="3">GTP3C3</fullName>
    </submittedName>
</protein>
<proteinExistence type="predicted"/>
<dbReference type="AlphaFoldDB" id="A0A6J8EKV9"/>
<feature type="compositionally biased region" description="Basic residues" evidence="2">
    <location>
        <begin position="103"/>
        <end position="116"/>
    </location>
</feature>
<dbReference type="Pfam" id="PF13181">
    <property type="entry name" value="TPR_8"/>
    <property type="match status" value="1"/>
</dbReference>
<keyword evidence="4" id="KW-1185">Reference proteome</keyword>
<dbReference type="PROSITE" id="PS50005">
    <property type="entry name" value="TPR"/>
    <property type="match status" value="2"/>
</dbReference>
<reference evidence="3 4" key="1">
    <citation type="submission" date="2020-06" db="EMBL/GenBank/DDBJ databases">
        <authorList>
            <person name="Li R."/>
            <person name="Bekaert M."/>
        </authorList>
    </citation>
    <scope>NUCLEOTIDE SEQUENCE [LARGE SCALE GENOMIC DNA]</scope>
    <source>
        <strain evidence="4">wild</strain>
    </source>
</reference>
<feature type="region of interest" description="Disordered" evidence="2">
    <location>
        <begin position="1"/>
        <end position="26"/>
    </location>
</feature>
<evidence type="ECO:0000313" key="3">
    <source>
        <dbReference type="EMBL" id="CAC5420215.1"/>
    </source>
</evidence>
<keyword evidence="1" id="KW-0802">TPR repeat</keyword>
<feature type="repeat" description="TPR" evidence="1">
    <location>
        <begin position="193"/>
        <end position="226"/>
    </location>
</feature>
<dbReference type="GO" id="GO:0006383">
    <property type="term" value="P:transcription by RNA polymerase III"/>
    <property type="evidence" value="ECO:0007669"/>
    <property type="project" value="InterPro"/>
</dbReference>